<comment type="caution">
    <text evidence="1">The sequence shown here is derived from an EMBL/GenBank/DDBJ whole genome shotgun (WGS) entry which is preliminary data.</text>
</comment>
<dbReference type="AlphaFoldDB" id="A0A1J4JYR4"/>
<dbReference type="VEuPathDB" id="TrichDB:TRFO_28236"/>
<protein>
    <recommendedName>
        <fullName evidence="3">Zeta toxin domain-containing protein</fullName>
    </recommendedName>
</protein>
<reference evidence="1" key="1">
    <citation type="submission" date="2016-10" db="EMBL/GenBank/DDBJ databases">
        <authorList>
            <person name="Benchimol M."/>
            <person name="Almeida L.G."/>
            <person name="Vasconcelos A.T."/>
            <person name="Perreira-Neves A."/>
            <person name="Rosa I.A."/>
            <person name="Tasca T."/>
            <person name="Bogo M.R."/>
            <person name="de Souza W."/>
        </authorList>
    </citation>
    <scope>NUCLEOTIDE SEQUENCE [LARGE SCALE GENOMIC DNA]</scope>
    <source>
        <strain evidence="1">K</strain>
    </source>
</reference>
<gene>
    <name evidence="1" type="ORF">TRFO_28236</name>
</gene>
<dbReference type="OrthoDB" id="10263927at2759"/>
<name>A0A1J4JYR4_9EUKA</name>
<evidence type="ECO:0000313" key="1">
    <source>
        <dbReference type="EMBL" id="OHT04297.1"/>
    </source>
</evidence>
<dbReference type="Gene3D" id="3.40.50.300">
    <property type="entry name" value="P-loop containing nucleotide triphosphate hydrolases"/>
    <property type="match status" value="1"/>
</dbReference>
<dbReference type="EMBL" id="MLAK01000798">
    <property type="protein sequence ID" value="OHT04297.1"/>
    <property type="molecule type" value="Genomic_DNA"/>
</dbReference>
<dbReference type="Proteomes" id="UP000179807">
    <property type="component" value="Unassembled WGS sequence"/>
</dbReference>
<accession>A0A1J4JYR4</accession>
<dbReference type="GeneID" id="94840756"/>
<organism evidence="1 2">
    <name type="scientific">Tritrichomonas foetus</name>
    <dbReference type="NCBI Taxonomy" id="1144522"/>
    <lineage>
        <taxon>Eukaryota</taxon>
        <taxon>Metamonada</taxon>
        <taxon>Parabasalia</taxon>
        <taxon>Tritrichomonadida</taxon>
        <taxon>Tritrichomonadidae</taxon>
        <taxon>Tritrichomonas</taxon>
    </lineage>
</organism>
<dbReference type="PANTHER" id="PTHR33477">
    <property type="entry name" value="P-LOOP NTPASE DOMAIN-CONTAINING PROTEIN LPA1 HOMOLOG 1"/>
    <property type="match status" value="1"/>
</dbReference>
<proteinExistence type="predicted"/>
<evidence type="ECO:0000313" key="2">
    <source>
        <dbReference type="Proteomes" id="UP000179807"/>
    </source>
</evidence>
<sequence>MITKIHHHSIIINMAKVEDKLPRNINSIYTMIDGMPDIIFEHEQRPVIDPNQPHFMRRYTSQSLSNTIRAMGCQAPLNNSMAEWIFSFLQNCPGPEAAQILGSSSDIFRNLRTYSRGFLVLTRMQFHRLVCAALHVHMFRKVRYCVDFRLALDFTENRRFFIVLLSGAPGTGKSTIASLIASRMSVEHILSTDSIRHAMRTFYPQKDYPILYKSTYECGDLVDPDHTMSEEERVCFKMTRKPKTFSQTSKFIIFFYPTHSYNLE</sequence>
<dbReference type="SUPFAM" id="SSF52540">
    <property type="entry name" value="P-loop containing nucleoside triphosphate hydrolases"/>
    <property type="match status" value="2"/>
</dbReference>
<dbReference type="InterPro" id="IPR027417">
    <property type="entry name" value="P-loop_NTPase"/>
</dbReference>
<dbReference type="PANTHER" id="PTHR33477:SF3">
    <property type="entry name" value="P-LOOP NTPASE DOMAIN-CONTAINING PROTEIN LPA1 HOMOLOG 1"/>
    <property type="match status" value="1"/>
</dbReference>
<keyword evidence="2" id="KW-1185">Reference proteome</keyword>
<evidence type="ECO:0008006" key="3">
    <source>
        <dbReference type="Google" id="ProtNLM"/>
    </source>
</evidence>
<dbReference type="RefSeq" id="XP_068357433.1">
    <property type="nucleotide sequence ID" value="XM_068506052.1"/>
</dbReference>